<dbReference type="EMBL" id="KN838572">
    <property type="protein sequence ID" value="KIK04216.1"/>
    <property type="molecule type" value="Genomic_DNA"/>
</dbReference>
<reference evidence="1 2" key="1">
    <citation type="submission" date="2014-04" db="EMBL/GenBank/DDBJ databases">
        <authorList>
            <consortium name="DOE Joint Genome Institute"/>
            <person name="Kuo A."/>
            <person name="Kohler A."/>
            <person name="Nagy L.G."/>
            <person name="Floudas D."/>
            <person name="Copeland A."/>
            <person name="Barry K.W."/>
            <person name="Cichocki N."/>
            <person name="Veneault-Fourrey C."/>
            <person name="LaButti K."/>
            <person name="Lindquist E.A."/>
            <person name="Lipzen A."/>
            <person name="Lundell T."/>
            <person name="Morin E."/>
            <person name="Murat C."/>
            <person name="Sun H."/>
            <person name="Tunlid A."/>
            <person name="Henrissat B."/>
            <person name="Grigoriev I.V."/>
            <person name="Hibbett D.S."/>
            <person name="Martin F."/>
            <person name="Nordberg H.P."/>
            <person name="Cantor M.N."/>
            <person name="Hua S.X."/>
        </authorList>
    </citation>
    <scope>NUCLEOTIDE SEQUENCE [LARGE SCALE GENOMIC DNA]</scope>
    <source>
        <strain evidence="1 2">LaAM-08-1</strain>
    </source>
</reference>
<name>A0A0C9XGX4_9AGAR</name>
<gene>
    <name evidence="1" type="ORF">K443DRAFT_434571</name>
</gene>
<accession>A0A0C9XGX4</accession>
<proteinExistence type="predicted"/>
<dbReference type="HOGENOM" id="CLU_2850065_0_0_1"/>
<evidence type="ECO:0000313" key="2">
    <source>
        <dbReference type="Proteomes" id="UP000054477"/>
    </source>
</evidence>
<dbReference type="AlphaFoldDB" id="A0A0C9XGX4"/>
<organism evidence="1 2">
    <name type="scientific">Laccaria amethystina LaAM-08-1</name>
    <dbReference type="NCBI Taxonomy" id="1095629"/>
    <lineage>
        <taxon>Eukaryota</taxon>
        <taxon>Fungi</taxon>
        <taxon>Dikarya</taxon>
        <taxon>Basidiomycota</taxon>
        <taxon>Agaricomycotina</taxon>
        <taxon>Agaricomycetes</taxon>
        <taxon>Agaricomycetidae</taxon>
        <taxon>Agaricales</taxon>
        <taxon>Agaricineae</taxon>
        <taxon>Hydnangiaceae</taxon>
        <taxon>Laccaria</taxon>
    </lineage>
</organism>
<protein>
    <submittedName>
        <fullName evidence="1">Uncharacterized protein</fullName>
    </submittedName>
</protein>
<keyword evidence="2" id="KW-1185">Reference proteome</keyword>
<evidence type="ECO:0000313" key="1">
    <source>
        <dbReference type="EMBL" id="KIK04216.1"/>
    </source>
</evidence>
<dbReference type="Proteomes" id="UP000054477">
    <property type="component" value="Unassembled WGS sequence"/>
</dbReference>
<sequence>MCAVCCGIAEVAISVCGVSMCSANLKLGEWDNCSHVRCSKRNCFGSTRAGRSGRSLFSHKSLNVY</sequence>
<reference evidence="2" key="2">
    <citation type="submission" date="2015-01" db="EMBL/GenBank/DDBJ databases">
        <title>Evolutionary Origins and Diversification of the Mycorrhizal Mutualists.</title>
        <authorList>
            <consortium name="DOE Joint Genome Institute"/>
            <consortium name="Mycorrhizal Genomics Consortium"/>
            <person name="Kohler A."/>
            <person name="Kuo A."/>
            <person name="Nagy L.G."/>
            <person name="Floudas D."/>
            <person name="Copeland A."/>
            <person name="Barry K.W."/>
            <person name="Cichocki N."/>
            <person name="Veneault-Fourrey C."/>
            <person name="LaButti K."/>
            <person name="Lindquist E.A."/>
            <person name="Lipzen A."/>
            <person name="Lundell T."/>
            <person name="Morin E."/>
            <person name="Murat C."/>
            <person name="Riley R."/>
            <person name="Ohm R."/>
            <person name="Sun H."/>
            <person name="Tunlid A."/>
            <person name="Henrissat B."/>
            <person name="Grigoriev I.V."/>
            <person name="Hibbett D.S."/>
            <person name="Martin F."/>
        </authorList>
    </citation>
    <scope>NUCLEOTIDE SEQUENCE [LARGE SCALE GENOMIC DNA]</scope>
    <source>
        <strain evidence="2">LaAM-08-1</strain>
    </source>
</reference>